<proteinExistence type="predicted"/>
<dbReference type="Proteomes" id="UP000265520">
    <property type="component" value="Unassembled WGS sequence"/>
</dbReference>
<evidence type="ECO:0000313" key="1">
    <source>
        <dbReference type="EMBL" id="MCI16347.1"/>
    </source>
</evidence>
<dbReference type="AlphaFoldDB" id="A0A392PXD8"/>
<sequence>MSSSKVMIEIAKRIPEKKTKVSNKSLCCQSQIAVHSAGPQKAETGLLWRFEAGESSPEIRSTAVCSAGGWVTGSGAEAISWER</sequence>
<keyword evidence="2" id="KW-1185">Reference proteome</keyword>
<reference evidence="1 2" key="1">
    <citation type="journal article" date="2018" name="Front. Plant Sci.">
        <title>Red Clover (Trifolium pratense) and Zigzag Clover (T. medium) - A Picture of Genomic Similarities and Differences.</title>
        <authorList>
            <person name="Dluhosova J."/>
            <person name="Istvanek J."/>
            <person name="Nedelnik J."/>
            <person name="Repkova J."/>
        </authorList>
    </citation>
    <scope>NUCLEOTIDE SEQUENCE [LARGE SCALE GENOMIC DNA]</scope>
    <source>
        <strain evidence="2">cv. 10/8</strain>
        <tissue evidence="1">Leaf</tissue>
    </source>
</reference>
<name>A0A392PXD8_9FABA</name>
<comment type="caution">
    <text evidence="1">The sequence shown here is derived from an EMBL/GenBank/DDBJ whole genome shotgun (WGS) entry which is preliminary data.</text>
</comment>
<feature type="non-terminal residue" evidence="1">
    <location>
        <position position="83"/>
    </location>
</feature>
<organism evidence="1 2">
    <name type="scientific">Trifolium medium</name>
    <dbReference type="NCBI Taxonomy" id="97028"/>
    <lineage>
        <taxon>Eukaryota</taxon>
        <taxon>Viridiplantae</taxon>
        <taxon>Streptophyta</taxon>
        <taxon>Embryophyta</taxon>
        <taxon>Tracheophyta</taxon>
        <taxon>Spermatophyta</taxon>
        <taxon>Magnoliopsida</taxon>
        <taxon>eudicotyledons</taxon>
        <taxon>Gunneridae</taxon>
        <taxon>Pentapetalae</taxon>
        <taxon>rosids</taxon>
        <taxon>fabids</taxon>
        <taxon>Fabales</taxon>
        <taxon>Fabaceae</taxon>
        <taxon>Papilionoideae</taxon>
        <taxon>50 kb inversion clade</taxon>
        <taxon>NPAAA clade</taxon>
        <taxon>Hologalegina</taxon>
        <taxon>IRL clade</taxon>
        <taxon>Trifolieae</taxon>
        <taxon>Trifolium</taxon>
    </lineage>
</organism>
<evidence type="ECO:0000313" key="2">
    <source>
        <dbReference type="Proteomes" id="UP000265520"/>
    </source>
</evidence>
<protein>
    <submittedName>
        <fullName evidence="1">Uncharacterized protein</fullName>
    </submittedName>
</protein>
<dbReference type="EMBL" id="LXQA010100445">
    <property type="protein sequence ID" value="MCI16347.1"/>
    <property type="molecule type" value="Genomic_DNA"/>
</dbReference>
<accession>A0A392PXD8</accession>